<protein>
    <submittedName>
        <fullName evidence="3">Unannotated protein</fullName>
    </submittedName>
</protein>
<feature type="coiled-coil region" evidence="1">
    <location>
        <begin position="3"/>
        <end position="30"/>
    </location>
</feature>
<evidence type="ECO:0000256" key="1">
    <source>
        <dbReference type="SAM" id="Coils"/>
    </source>
</evidence>
<sequence>MTSADDERQIEELQSTVQQLRKDLLTTRDALIGAQAESATLKVRNREIEVRVAQVEQALATHSRITRIVERATNHRLTRGLSRRVKSLTG</sequence>
<evidence type="ECO:0000313" key="3">
    <source>
        <dbReference type="EMBL" id="CAB4911884.1"/>
    </source>
</evidence>
<gene>
    <name evidence="2" type="ORF">UFOPK2766_02239</name>
    <name evidence="3" type="ORF">UFOPK3519_01468</name>
</gene>
<reference evidence="3" key="1">
    <citation type="submission" date="2020-05" db="EMBL/GenBank/DDBJ databases">
        <authorList>
            <person name="Chiriac C."/>
            <person name="Salcher M."/>
            <person name="Ghai R."/>
            <person name="Kavagutti S V."/>
        </authorList>
    </citation>
    <scope>NUCLEOTIDE SEQUENCE</scope>
</reference>
<accession>A0A6J7GXG2</accession>
<evidence type="ECO:0000313" key="2">
    <source>
        <dbReference type="EMBL" id="CAB4761488.1"/>
    </source>
</evidence>
<dbReference type="AlphaFoldDB" id="A0A6J7GXG2"/>
<organism evidence="3">
    <name type="scientific">freshwater metagenome</name>
    <dbReference type="NCBI Taxonomy" id="449393"/>
    <lineage>
        <taxon>unclassified sequences</taxon>
        <taxon>metagenomes</taxon>
        <taxon>ecological metagenomes</taxon>
    </lineage>
</organism>
<dbReference type="EMBL" id="CAFBMG010000139">
    <property type="protein sequence ID" value="CAB4911884.1"/>
    <property type="molecule type" value="Genomic_DNA"/>
</dbReference>
<dbReference type="EMBL" id="CAEZYU010000161">
    <property type="protein sequence ID" value="CAB4761488.1"/>
    <property type="molecule type" value="Genomic_DNA"/>
</dbReference>
<name>A0A6J7GXG2_9ZZZZ</name>
<proteinExistence type="predicted"/>
<keyword evidence="1" id="KW-0175">Coiled coil</keyword>